<dbReference type="InterPro" id="IPR035906">
    <property type="entry name" value="MetI-like_sf"/>
</dbReference>
<sequence length="305" mass="33728">MPETAQTAPAVQKKGMSKGLRDSLVAYSFIAPNFIGFCIFTLIPMVFAIGLAFCDWDGVHAVEFIGLQNFIDLLDDNTFKASFVNTIVYTVGTVPLTLVCSLGLAVLLNQKVKCRNFFRTVSFFPYVASLVAVAAVWNMIFSPSMGPVNQLLASLGVENLPRWAAGKETAMLTVILFSVWKNMGYYMVIYLAGLQGTNLELNEAAELDGANKWQIFWHVVLPQLRPTTFFVIIMLTISSFKVYDQMYMITQGGPGNATMTLVYDIYNVAFVNTPRYGYASAISMVLFVLVLIVTIVQFRGSAANE</sequence>
<accession>A0A9D2F0W2</accession>
<dbReference type="PROSITE" id="PS50928">
    <property type="entry name" value="ABC_TM1"/>
    <property type="match status" value="1"/>
</dbReference>
<proteinExistence type="inferred from homology"/>
<reference evidence="9" key="1">
    <citation type="journal article" date="2021" name="PeerJ">
        <title>Extensive microbial diversity within the chicken gut microbiome revealed by metagenomics and culture.</title>
        <authorList>
            <person name="Gilroy R."/>
            <person name="Ravi A."/>
            <person name="Getino M."/>
            <person name="Pursley I."/>
            <person name="Horton D.L."/>
            <person name="Alikhan N.F."/>
            <person name="Baker D."/>
            <person name="Gharbi K."/>
            <person name="Hall N."/>
            <person name="Watson M."/>
            <person name="Adriaenssens E.M."/>
            <person name="Foster-Nyarko E."/>
            <person name="Jarju S."/>
            <person name="Secka A."/>
            <person name="Antonio M."/>
            <person name="Oren A."/>
            <person name="Chaudhuri R.R."/>
            <person name="La Ragione R."/>
            <person name="Hildebrand F."/>
            <person name="Pallen M.J."/>
        </authorList>
    </citation>
    <scope>NUCLEOTIDE SEQUENCE</scope>
    <source>
        <strain evidence="9">3436</strain>
    </source>
</reference>
<organism evidence="9 10">
    <name type="scientific">Candidatus Gemmiger excrementavium</name>
    <dbReference type="NCBI Taxonomy" id="2838608"/>
    <lineage>
        <taxon>Bacteria</taxon>
        <taxon>Bacillati</taxon>
        <taxon>Bacillota</taxon>
        <taxon>Clostridia</taxon>
        <taxon>Eubacteriales</taxon>
        <taxon>Gemmiger</taxon>
    </lineage>
</organism>
<dbReference type="InterPro" id="IPR051393">
    <property type="entry name" value="ABC_transporter_permease"/>
</dbReference>
<dbReference type="AlphaFoldDB" id="A0A9D2F0W2"/>
<keyword evidence="3" id="KW-1003">Cell membrane</keyword>
<feature type="transmembrane region" description="Helical" evidence="7">
    <location>
        <begin position="24"/>
        <end position="53"/>
    </location>
</feature>
<comment type="subcellular location">
    <subcellularLocation>
        <location evidence="1 7">Cell membrane</location>
        <topology evidence="1 7">Multi-pass membrane protein</topology>
    </subcellularLocation>
</comment>
<dbReference type="CDD" id="cd06261">
    <property type="entry name" value="TM_PBP2"/>
    <property type="match status" value="1"/>
</dbReference>
<dbReference type="Gene3D" id="1.10.3720.10">
    <property type="entry name" value="MetI-like"/>
    <property type="match status" value="1"/>
</dbReference>
<name>A0A9D2F0W2_9FIRM</name>
<evidence type="ECO:0000256" key="4">
    <source>
        <dbReference type="ARBA" id="ARBA00022692"/>
    </source>
</evidence>
<evidence type="ECO:0000256" key="5">
    <source>
        <dbReference type="ARBA" id="ARBA00022989"/>
    </source>
</evidence>
<keyword evidence="4 7" id="KW-0812">Transmembrane</keyword>
<keyword evidence="6 7" id="KW-0472">Membrane</keyword>
<feature type="transmembrane region" description="Helical" evidence="7">
    <location>
        <begin position="170"/>
        <end position="194"/>
    </location>
</feature>
<evidence type="ECO:0000259" key="8">
    <source>
        <dbReference type="PROSITE" id="PS50928"/>
    </source>
</evidence>
<evidence type="ECO:0000256" key="7">
    <source>
        <dbReference type="RuleBase" id="RU363032"/>
    </source>
</evidence>
<dbReference type="Proteomes" id="UP000824031">
    <property type="component" value="Unassembled WGS sequence"/>
</dbReference>
<protein>
    <submittedName>
        <fullName evidence="9">Sugar ABC transporter permease</fullName>
    </submittedName>
</protein>
<dbReference type="EMBL" id="DXBO01000027">
    <property type="protein sequence ID" value="HIZ47524.1"/>
    <property type="molecule type" value="Genomic_DNA"/>
</dbReference>
<reference evidence="9" key="2">
    <citation type="submission" date="2021-04" db="EMBL/GenBank/DDBJ databases">
        <authorList>
            <person name="Gilroy R."/>
        </authorList>
    </citation>
    <scope>NUCLEOTIDE SEQUENCE</scope>
    <source>
        <strain evidence="9">3436</strain>
    </source>
</reference>
<evidence type="ECO:0000256" key="1">
    <source>
        <dbReference type="ARBA" id="ARBA00004651"/>
    </source>
</evidence>
<dbReference type="GO" id="GO:0055085">
    <property type="term" value="P:transmembrane transport"/>
    <property type="evidence" value="ECO:0007669"/>
    <property type="project" value="InterPro"/>
</dbReference>
<dbReference type="InterPro" id="IPR000515">
    <property type="entry name" value="MetI-like"/>
</dbReference>
<comment type="caution">
    <text evidence="9">The sequence shown here is derived from an EMBL/GenBank/DDBJ whole genome shotgun (WGS) entry which is preliminary data.</text>
</comment>
<comment type="similarity">
    <text evidence="7">Belongs to the binding-protein-dependent transport system permease family.</text>
</comment>
<dbReference type="SUPFAM" id="SSF160964">
    <property type="entry name" value="MalF N-terminal region-like"/>
    <property type="match status" value="1"/>
</dbReference>
<feature type="transmembrane region" description="Helical" evidence="7">
    <location>
        <begin position="215"/>
        <end position="237"/>
    </location>
</feature>
<dbReference type="PANTHER" id="PTHR30193">
    <property type="entry name" value="ABC TRANSPORTER PERMEASE PROTEIN"/>
    <property type="match status" value="1"/>
</dbReference>
<keyword evidence="5 7" id="KW-1133">Transmembrane helix</keyword>
<dbReference type="Pfam" id="PF00528">
    <property type="entry name" value="BPD_transp_1"/>
    <property type="match status" value="1"/>
</dbReference>
<evidence type="ECO:0000313" key="9">
    <source>
        <dbReference type="EMBL" id="HIZ47524.1"/>
    </source>
</evidence>
<evidence type="ECO:0000313" key="10">
    <source>
        <dbReference type="Proteomes" id="UP000824031"/>
    </source>
</evidence>
<dbReference type="PANTHER" id="PTHR30193:SF37">
    <property type="entry name" value="INNER MEMBRANE ABC TRANSPORTER PERMEASE PROTEIN YCJO"/>
    <property type="match status" value="1"/>
</dbReference>
<feature type="transmembrane region" description="Helical" evidence="7">
    <location>
        <begin position="120"/>
        <end position="140"/>
    </location>
</feature>
<feature type="transmembrane region" description="Helical" evidence="7">
    <location>
        <begin position="276"/>
        <end position="296"/>
    </location>
</feature>
<feature type="transmembrane region" description="Helical" evidence="7">
    <location>
        <begin position="87"/>
        <end position="108"/>
    </location>
</feature>
<evidence type="ECO:0000256" key="3">
    <source>
        <dbReference type="ARBA" id="ARBA00022475"/>
    </source>
</evidence>
<keyword evidence="2 7" id="KW-0813">Transport</keyword>
<dbReference type="GO" id="GO:0005886">
    <property type="term" value="C:plasma membrane"/>
    <property type="evidence" value="ECO:0007669"/>
    <property type="project" value="UniProtKB-SubCell"/>
</dbReference>
<evidence type="ECO:0000256" key="2">
    <source>
        <dbReference type="ARBA" id="ARBA00022448"/>
    </source>
</evidence>
<dbReference type="SUPFAM" id="SSF161098">
    <property type="entry name" value="MetI-like"/>
    <property type="match status" value="1"/>
</dbReference>
<evidence type="ECO:0000256" key="6">
    <source>
        <dbReference type="ARBA" id="ARBA00023136"/>
    </source>
</evidence>
<gene>
    <name evidence="9" type="ORF">H9810_02230</name>
</gene>
<feature type="domain" description="ABC transmembrane type-1" evidence="8">
    <location>
        <begin position="83"/>
        <end position="297"/>
    </location>
</feature>